<sequence length="230" mass="26757">EAASTMLLLLYISANLSVIVMRESKLQNYQPSFRSPLYPYIQIIAILGYGFLIYDMGKDTLLITAIFLGFALLWYLFYARPKISRESALMYVVERITDRQIVTDTLKQELREIVKEREEIIEDEFDHLIKDSLILDFDKKIHFDEFIKIASQKLSERLDVESKKFIKLFIEREKQSCTALRPGLAIPHIIIKGEKKFDILLVRANKGIIFPDAPEPVHIVFVLIGTQDMR</sequence>
<feature type="non-terminal residue" evidence="3">
    <location>
        <position position="230"/>
    </location>
</feature>
<feature type="transmembrane region" description="Helical" evidence="1">
    <location>
        <begin position="60"/>
        <end position="78"/>
    </location>
</feature>
<keyword evidence="1" id="KW-0812">Transmembrane</keyword>
<gene>
    <name evidence="3" type="ORF">S01H4_57480</name>
</gene>
<dbReference type="PANTHER" id="PTHR47738">
    <property type="entry name" value="PTS SYSTEM FRUCTOSE-LIKE EIIA COMPONENT-RELATED"/>
    <property type="match status" value="1"/>
</dbReference>
<feature type="transmembrane region" description="Helical" evidence="1">
    <location>
        <begin position="6"/>
        <end position="24"/>
    </location>
</feature>
<keyword evidence="1" id="KW-1133">Transmembrane helix</keyword>
<dbReference type="InterPro" id="IPR002178">
    <property type="entry name" value="PTS_EIIA_type-2_dom"/>
</dbReference>
<dbReference type="Gene3D" id="3.40.930.10">
    <property type="entry name" value="Mannitol-specific EII, Chain A"/>
    <property type="match status" value="1"/>
</dbReference>
<evidence type="ECO:0000313" key="3">
    <source>
        <dbReference type="EMBL" id="GAH07534.1"/>
    </source>
</evidence>
<keyword evidence="1" id="KW-0472">Membrane</keyword>
<feature type="transmembrane region" description="Helical" evidence="1">
    <location>
        <begin position="36"/>
        <end position="54"/>
    </location>
</feature>
<name>X1DRE8_9ZZZZ</name>
<dbReference type="InterPro" id="IPR016152">
    <property type="entry name" value="PTrfase/Anion_transptr"/>
</dbReference>
<organism evidence="3">
    <name type="scientific">marine sediment metagenome</name>
    <dbReference type="NCBI Taxonomy" id="412755"/>
    <lineage>
        <taxon>unclassified sequences</taxon>
        <taxon>metagenomes</taxon>
        <taxon>ecological metagenomes</taxon>
    </lineage>
</organism>
<protein>
    <recommendedName>
        <fullName evidence="2">PTS EIIA type-2 domain-containing protein</fullName>
    </recommendedName>
</protein>
<proteinExistence type="predicted"/>
<evidence type="ECO:0000256" key="1">
    <source>
        <dbReference type="SAM" id="Phobius"/>
    </source>
</evidence>
<reference evidence="3" key="1">
    <citation type="journal article" date="2014" name="Front. Microbiol.">
        <title>High frequency of phylogenetically diverse reductive dehalogenase-homologous genes in deep subseafloor sedimentary metagenomes.</title>
        <authorList>
            <person name="Kawai M."/>
            <person name="Futagami T."/>
            <person name="Toyoda A."/>
            <person name="Takaki Y."/>
            <person name="Nishi S."/>
            <person name="Hori S."/>
            <person name="Arai W."/>
            <person name="Tsubouchi T."/>
            <person name="Morono Y."/>
            <person name="Uchiyama I."/>
            <person name="Ito T."/>
            <person name="Fujiyama A."/>
            <person name="Inagaki F."/>
            <person name="Takami H."/>
        </authorList>
    </citation>
    <scope>NUCLEOTIDE SEQUENCE</scope>
    <source>
        <strain evidence="3">Expedition CK06-06</strain>
    </source>
</reference>
<feature type="domain" description="PTS EIIA type-2" evidence="2">
    <location>
        <begin position="126"/>
        <end position="230"/>
    </location>
</feature>
<dbReference type="Gene3D" id="1.20.1740.10">
    <property type="entry name" value="Amino acid/polyamine transporter I"/>
    <property type="match status" value="1"/>
</dbReference>
<dbReference type="AlphaFoldDB" id="X1DRE8"/>
<accession>X1DRE8</accession>
<dbReference type="EMBL" id="BART01033451">
    <property type="protein sequence ID" value="GAH07534.1"/>
    <property type="molecule type" value="Genomic_DNA"/>
</dbReference>
<dbReference type="SUPFAM" id="SSF55804">
    <property type="entry name" value="Phoshotransferase/anion transport protein"/>
    <property type="match status" value="1"/>
</dbReference>
<dbReference type="PROSITE" id="PS51094">
    <property type="entry name" value="PTS_EIIA_TYPE_2"/>
    <property type="match status" value="1"/>
</dbReference>
<feature type="non-terminal residue" evidence="3">
    <location>
        <position position="1"/>
    </location>
</feature>
<comment type="caution">
    <text evidence="3">The sequence shown here is derived from an EMBL/GenBank/DDBJ whole genome shotgun (WGS) entry which is preliminary data.</text>
</comment>
<dbReference type="Pfam" id="PF00359">
    <property type="entry name" value="PTS_EIIA_2"/>
    <property type="match status" value="1"/>
</dbReference>
<dbReference type="InterPro" id="IPR051541">
    <property type="entry name" value="PTS_SugarTrans_NitroReg"/>
</dbReference>
<evidence type="ECO:0000259" key="2">
    <source>
        <dbReference type="PROSITE" id="PS51094"/>
    </source>
</evidence>